<dbReference type="EMBL" id="UINC01003421">
    <property type="protein sequence ID" value="SVA06186.1"/>
    <property type="molecule type" value="Genomic_DNA"/>
</dbReference>
<organism evidence="1">
    <name type="scientific">marine metagenome</name>
    <dbReference type="NCBI Taxonomy" id="408172"/>
    <lineage>
        <taxon>unclassified sequences</taxon>
        <taxon>metagenomes</taxon>
        <taxon>ecological metagenomes</taxon>
    </lineage>
</organism>
<name>A0A381SQB4_9ZZZZ</name>
<evidence type="ECO:0000313" key="1">
    <source>
        <dbReference type="EMBL" id="SVA06186.1"/>
    </source>
</evidence>
<reference evidence="1" key="1">
    <citation type="submission" date="2018-05" db="EMBL/GenBank/DDBJ databases">
        <authorList>
            <person name="Lanie J.A."/>
            <person name="Ng W.-L."/>
            <person name="Kazmierczak K.M."/>
            <person name="Andrzejewski T.M."/>
            <person name="Davidsen T.M."/>
            <person name="Wayne K.J."/>
            <person name="Tettelin H."/>
            <person name="Glass J.I."/>
            <person name="Rusch D."/>
            <person name="Podicherti R."/>
            <person name="Tsui H.-C.T."/>
            <person name="Winkler M.E."/>
        </authorList>
    </citation>
    <scope>NUCLEOTIDE SEQUENCE</scope>
</reference>
<accession>A0A381SQB4</accession>
<proteinExistence type="predicted"/>
<gene>
    <name evidence="1" type="ORF">METZ01_LOCUS59040</name>
</gene>
<dbReference type="AlphaFoldDB" id="A0A381SQB4"/>
<protein>
    <submittedName>
        <fullName evidence="1">Uncharacterized protein</fullName>
    </submittedName>
</protein>
<sequence>MSECHVGPAFNLYEASLGTFNINF</sequence>